<dbReference type="Pfam" id="PF05973">
    <property type="entry name" value="Gp49"/>
    <property type="match status" value="1"/>
</dbReference>
<gene>
    <name evidence="1" type="ORF">A8990_116105</name>
</gene>
<proteinExistence type="predicted"/>
<protein>
    <submittedName>
        <fullName evidence="1">Phage derived Gp49-like protein DUF891</fullName>
    </submittedName>
</protein>
<dbReference type="EMBL" id="QTTN01000016">
    <property type="protein sequence ID" value="REE83926.1"/>
    <property type="molecule type" value="Genomic_DNA"/>
</dbReference>
<organism evidence="1 2">
    <name type="scientific">Paenibacillus taihuensis</name>
    <dbReference type="NCBI Taxonomy" id="1156355"/>
    <lineage>
        <taxon>Bacteria</taxon>
        <taxon>Bacillati</taxon>
        <taxon>Bacillota</taxon>
        <taxon>Bacilli</taxon>
        <taxon>Bacillales</taxon>
        <taxon>Paenibacillaceae</taxon>
        <taxon>Paenibacillus</taxon>
    </lineage>
</organism>
<evidence type="ECO:0000313" key="1">
    <source>
        <dbReference type="EMBL" id="REE83926.1"/>
    </source>
</evidence>
<dbReference type="Proteomes" id="UP000256304">
    <property type="component" value="Unassembled WGS sequence"/>
</dbReference>
<comment type="caution">
    <text evidence="1">The sequence shown here is derived from an EMBL/GenBank/DDBJ whole genome shotgun (WGS) entry which is preliminary data.</text>
</comment>
<accession>A0A3D9S3Q9</accession>
<sequence>MYEILLDEEVNQYMTDLRKAASTNDDARRMFEKIIYIIGRIEADGTRAGANFIKNLKGEENANLYELRPYDERIFCCMWDGNHFVLLTHYTKDGNQTDKLQLARARRARDRWMQEHPVVKKESKKRRR</sequence>
<dbReference type="AlphaFoldDB" id="A0A3D9S3Q9"/>
<evidence type="ECO:0000313" key="2">
    <source>
        <dbReference type="Proteomes" id="UP000256304"/>
    </source>
</evidence>
<reference evidence="1 2" key="1">
    <citation type="submission" date="2018-08" db="EMBL/GenBank/DDBJ databases">
        <title>Genomic Encyclopedia of Type Strains, Phase III (KMG-III): the genomes of soil and plant-associated and newly described type strains.</title>
        <authorList>
            <person name="Whitman W."/>
        </authorList>
    </citation>
    <scope>NUCLEOTIDE SEQUENCE [LARGE SCALE GENOMIC DNA]</scope>
    <source>
        <strain evidence="1 2">CGMCC 1.10966</strain>
    </source>
</reference>
<dbReference type="InterPro" id="IPR009241">
    <property type="entry name" value="HigB-like"/>
</dbReference>
<name>A0A3D9S3Q9_9BACL</name>
<keyword evidence="2" id="KW-1185">Reference proteome</keyword>